<dbReference type="Proteomes" id="UP000638353">
    <property type="component" value="Unassembled WGS sequence"/>
</dbReference>
<protein>
    <submittedName>
        <fullName evidence="1">Uncharacterized protein</fullName>
    </submittedName>
</protein>
<accession>A0A918WVC6</accession>
<comment type="caution">
    <text evidence="1">The sequence shown here is derived from an EMBL/GenBank/DDBJ whole genome shotgun (WGS) entry which is preliminary data.</text>
</comment>
<reference evidence="1" key="2">
    <citation type="submission" date="2020-09" db="EMBL/GenBank/DDBJ databases">
        <authorList>
            <person name="Sun Q."/>
            <person name="Ohkuma M."/>
        </authorList>
    </citation>
    <scope>NUCLEOTIDE SEQUENCE</scope>
    <source>
        <strain evidence="1">JCM 4637</strain>
    </source>
</reference>
<name>A0A918WVC6_9ACTN</name>
<evidence type="ECO:0000313" key="1">
    <source>
        <dbReference type="EMBL" id="GHC86899.1"/>
    </source>
</evidence>
<gene>
    <name evidence="1" type="ORF">GCM10010334_18300</name>
</gene>
<sequence length="62" mass="6055">MLGADGVGGAVLAGGAEVAVRYGGMGSRQGVLPSGVALSVPGFRASPRALFRAGRVGGELRD</sequence>
<dbReference type="EMBL" id="BMVC01000003">
    <property type="protein sequence ID" value="GHC86899.1"/>
    <property type="molecule type" value="Genomic_DNA"/>
</dbReference>
<dbReference type="AlphaFoldDB" id="A0A918WVC6"/>
<evidence type="ECO:0000313" key="2">
    <source>
        <dbReference type="Proteomes" id="UP000638353"/>
    </source>
</evidence>
<proteinExistence type="predicted"/>
<reference evidence="1" key="1">
    <citation type="journal article" date="2014" name="Int. J. Syst. Evol. Microbiol.">
        <title>Complete genome sequence of Corynebacterium casei LMG S-19264T (=DSM 44701T), isolated from a smear-ripened cheese.</title>
        <authorList>
            <consortium name="US DOE Joint Genome Institute (JGI-PGF)"/>
            <person name="Walter F."/>
            <person name="Albersmeier A."/>
            <person name="Kalinowski J."/>
            <person name="Ruckert C."/>
        </authorList>
    </citation>
    <scope>NUCLEOTIDE SEQUENCE</scope>
    <source>
        <strain evidence="1">JCM 4637</strain>
    </source>
</reference>
<organism evidence="1 2">
    <name type="scientific">Streptomyces finlayi</name>
    <dbReference type="NCBI Taxonomy" id="67296"/>
    <lineage>
        <taxon>Bacteria</taxon>
        <taxon>Bacillati</taxon>
        <taxon>Actinomycetota</taxon>
        <taxon>Actinomycetes</taxon>
        <taxon>Kitasatosporales</taxon>
        <taxon>Streptomycetaceae</taxon>
        <taxon>Streptomyces</taxon>
    </lineage>
</organism>